<gene>
    <name evidence="5" type="ORF">KQ657_002790</name>
</gene>
<dbReference type="Proteomes" id="UP000790833">
    <property type="component" value="Unassembled WGS sequence"/>
</dbReference>
<dbReference type="Gene3D" id="3.50.50.60">
    <property type="entry name" value="FAD/NAD(P)-binding domain"/>
    <property type="match status" value="2"/>
</dbReference>
<dbReference type="InterPro" id="IPR051209">
    <property type="entry name" value="FAD-bind_Monooxygenase_sf"/>
</dbReference>
<evidence type="ECO:0000256" key="1">
    <source>
        <dbReference type="ARBA" id="ARBA00010139"/>
    </source>
</evidence>
<keyword evidence="2" id="KW-0285">Flavoprotein</keyword>
<dbReference type="GeneID" id="66116164"/>
<evidence type="ECO:0000313" key="5">
    <source>
        <dbReference type="EMBL" id="KAG7191824.1"/>
    </source>
</evidence>
<keyword evidence="6" id="KW-1185">Reference proteome</keyword>
<evidence type="ECO:0000313" key="6">
    <source>
        <dbReference type="Proteomes" id="UP000790833"/>
    </source>
</evidence>
<dbReference type="GO" id="GO:0050660">
    <property type="term" value="F:flavin adenine dinucleotide binding"/>
    <property type="evidence" value="ECO:0007669"/>
    <property type="project" value="InterPro"/>
</dbReference>
<sequence length="540" mass="61770">MPSVSSPLESHKQPEKFRVNYEDACNVLHPKKGKFFEDESIPVKETSSKVAIVGAGLAGIATAMSLLKNHGETDFTMFEKHDNFGGTWYANTYPGCCCDIPAIWYSYSDELNTTWSGVQPPQHEMEEYILAVTKKHELAKYARFETAINDLEWNESKKEWTLKGVEIKTGRRLKHTCKIVVSARGGLVYPQFPDIPGLQDFSGKLMHSALWDHSTPIKGKKVVVIGNGCSAAQLVPALLKDYEPESIVQLFRSKHWILPEIPKFVQNFYVKVRGFLPAITGIRYVMAAAAELRYPIFKGKWWLPRTIHWFHQRSSRLYMEKTSPEKYHDLLIPDYKYGCKRLIFDQGYLKSLHDDRLLLSNVKIDRVEGKYVILENGDRIEADIIAACTGYDLDQSMFVGNIVGEKGKTLKDLWREERPAAYETSMVKGFPNLFIVGGPNSAAGHTSVLLSIENMVQMFDRTFSPVLKEKYSTIQVSPEAHDRWRDEDLKHLDTAIYGTSEGGCTSWYSKTGINSTVYPYSHFTMWYRTRFPNYSDFEYM</sequence>
<dbReference type="InterPro" id="IPR036188">
    <property type="entry name" value="FAD/NAD-bd_sf"/>
</dbReference>
<comment type="caution">
    <text evidence="5">The sequence shown here is derived from an EMBL/GenBank/DDBJ whole genome shotgun (WGS) entry which is preliminary data.</text>
</comment>
<dbReference type="OrthoDB" id="74360at2759"/>
<keyword evidence="4" id="KW-0560">Oxidoreductase</keyword>
<protein>
    <submittedName>
        <fullName evidence="5">Uncharacterized protein</fullName>
    </submittedName>
</protein>
<dbReference type="SUPFAM" id="SSF51905">
    <property type="entry name" value="FAD/NAD(P)-binding domain"/>
    <property type="match status" value="2"/>
</dbReference>
<dbReference type="GO" id="GO:0004499">
    <property type="term" value="F:N,N-dimethylaniline monooxygenase activity"/>
    <property type="evidence" value="ECO:0007669"/>
    <property type="project" value="InterPro"/>
</dbReference>
<evidence type="ECO:0000256" key="3">
    <source>
        <dbReference type="ARBA" id="ARBA00022827"/>
    </source>
</evidence>
<dbReference type="InterPro" id="IPR020946">
    <property type="entry name" value="Flavin_mOase-like"/>
</dbReference>
<dbReference type="RefSeq" id="XP_043047376.1">
    <property type="nucleotide sequence ID" value="XM_043193539.1"/>
</dbReference>
<comment type="similarity">
    <text evidence="1">Belongs to the FAD-binding monooxygenase family.</text>
</comment>
<keyword evidence="3" id="KW-0274">FAD</keyword>
<proteinExistence type="inferred from homology"/>
<evidence type="ECO:0000256" key="4">
    <source>
        <dbReference type="ARBA" id="ARBA00023002"/>
    </source>
</evidence>
<dbReference type="GO" id="GO:0050661">
    <property type="term" value="F:NADP binding"/>
    <property type="evidence" value="ECO:0007669"/>
    <property type="project" value="InterPro"/>
</dbReference>
<dbReference type="Pfam" id="PF00743">
    <property type="entry name" value="FMO-like"/>
    <property type="match status" value="1"/>
</dbReference>
<accession>A0A9P7V6I5</accession>
<dbReference type="PANTHER" id="PTHR42877:SF5">
    <property type="entry name" value="L-ORNITHINE N(5)-MONOOXYGENASE-RELATED"/>
    <property type="match status" value="1"/>
</dbReference>
<dbReference type="PANTHER" id="PTHR42877">
    <property type="entry name" value="L-ORNITHINE N(5)-MONOOXYGENASE-RELATED"/>
    <property type="match status" value="1"/>
</dbReference>
<dbReference type="PRINTS" id="PR00419">
    <property type="entry name" value="ADXRDTASE"/>
</dbReference>
<evidence type="ECO:0000256" key="2">
    <source>
        <dbReference type="ARBA" id="ARBA00022630"/>
    </source>
</evidence>
<name>A0A9P7V6I5_9ASCO</name>
<reference evidence="5" key="1">
    <citation type="submission" date="2021-03" db="EMBL/GenBank/DDBJ databases">
        <authorList>
            <person name="Palmer J.M."/>
        </authorList>
    </citation>
    <scope>NUCLEOTIDE SEQUENCE</scope>
    <source>
        <strain evidence="5">ARV_011</strain>
    </source>
</reference>
<organism evidence="5 6">
    <name type="scientific">Scheffersomyces spartinae</name>
    <dbReference type="NCBI Taxonomy" id="45513"/>
    <lineage>
        <taxon>Eukaryota</taxon>
        <taxon>Fungi</taxon>
        <taxon>Dikarya</taxon>
        <taxon>Ascomycota</taxon>
        <taxon>Saccharomycotina</taxon>
        <taxon>Pichiomycetes</taxon>
        <taxon>Debaryomycetaceae</taxon>
        <taxon>Scheffersomyces</taxon>
    </lineage>
</organism>
<dbReference type="AlphaFoldDB" id="A0A9P7V6I5"/>
<dbReference type="EMBL" id="JAHMUF010000023">
    <property type="protein sequence ID" value="KAG7191824.1"/>
    <property type="molecule type" value="Genomic_DNA"/>
</dbReference>